<dbReference type="Pfam" id="PF03069">
    <property type="entry name" value="FmdA_AmdA"/>
    <property type="match status" value="1"/>
</dbReference>
<reference evidence="1" key="1">
    <citation type="journal article" date="2014" name="Int. J. Syst. Evol. Microbiol.">
        <title>Complete genome sequence of Corynebacterium casei LMG S-19264T (=DSM 44701T), isolated from a smear-ripened cheese.</title>
        <authorList>
            <consortium name="US DOE Joint Genome Institute (JGI-PGF)"/>
            <person name="Walter F."/>
            <person name="Albersmeier A."/>
            <person name="Kalinowski J."/>
            <person name="Ruckert C."/>
        </authorList>
    </citation>
    <scope>NUCLEOTIDE SEQUENCE</scope>
    <source>
        <strain evidence="1">CGMCC 1.12408</strain>
    </source>
</reference>
<dbReference type="PANTHER" id="PTHR31891">
    <property type="entry name" value="FORMAMIDASE C869.04-RELATED"/>
    <property type="match status" value="1"/>
</dbReference>
<reference evidence="1" key="2">
    <citation type="submission" date="2020-09" db="EMBL/GenBank/DDBJ databases">
        <authorList>
            <person name="Sun Q."/>
            <person name="Zhou Y."/>
        </authorList>
    </citation>
    <scope>NUCLEOTIDE SEQUENCE</scope>
    <source>
        <strain evidence="1">CGMCC 1.12408</strain>
    </source>
</reference>
<name>A0A916W5N8_9BACI</name>
<dbReference type="EMBL" id="BMEY01000004">
    <property type="protein sequence ID" value="GGA67857.1"/>
    <property type="molecule type" value="Genomic_DNA"/>
</dbReference>
<dbReference type="Gene3D" id="3.10.28.20">
    <property type="entry name" value="Acetamidase/Formamidase-like domains"/>
    <property type="match status" value="1"/>
</dbReference>
<gene>
    <name evidence="1" type="ORF">GCM10008025_09610</name>
</gene>
<organism evidence="1 2">
    <name type="scientific">Ornithinibacillus halotolerans</name>
    <dbReference type="NCBI Taxonomy" id="1274357"/>
    <lineage>
        <taxon>Bacteria</taxon>
        <taxon>Bacillati</taxon>
        <taxon>Bacillota</taxon>
        <taxon>Bacilli</taxon>
        <taxon>Bacillales</taxon>
        <taxon>Bacillaceae</taxon>
        <taxon>Ornithinibacillus</taxon>
    </lineage>
</organism>
<dbReference type="InterPro" id="IPR004304">
    <property type="entry name" value="FmdA_AmdA"/>
</dbReference>
<evidence type="ECO:0000313" key="2">
    <source>
        <dbReference type="Proteomes" id="UP000613512"/>
    </source>
</evidence>
<dbReference type="PANTHER" id="PTHR31891:SF1">
    <property type="entry name" value="FORMAMIDASE C869.04-RELATED"/>
    <property type="match status" value="1"/>
</dbReference>
<evidence type="ECO:0000313" key="1">
    <source>
        <dbReference type="EMBL" id="GGA67857.1"/>
    </source>
</evidence>
<dbReference type="SUPFAM" id="SSF141130">
    <property type="entry name" value="Acetamidase/Formamidase-like"/>
    <property type="match status" value="1"/>
</dbReference>
<comment type="caution">
    <text evidence="1">The sequence shown here is derived from an EMBL/GenBank/DDBJ whole genome shotgun (WGS) entry which is preliminary data.</text>
</comment>
<proteinExistence type="predicted"/>
<dbReference type="GO" id="GO:0016811">
    <property type="term" value="F:hydrolase activity, acting on carbon-nitrogen (but not peptide) bonds, in linear amides"/>
    <property type="evidence" value="ECO:0007669"/>
    <property type="project" value="InterPro"/>
</dbReference>
<keyword evidence="2" id="KW-1185">Reference proteome</keyword>
<accession>A0A916W5N8</accession>
<dbReference type="Proteomes" id="UP000613512">
    <property type="component" value="Unassembled WGS sequence"/>
</dbReference>
<dbReference type="Gene3D" id="2.60.120.580">
    <property type="entry name" value="Acetamidase/Formamidase-like domains"/>
    <property type="match status" value="2"/>
</dbReference>
<sequence>MSNIYKLEPTAETLHGFFSKDLEPALTIQSGDTVIFRTLDSAWGLEKREAPGAPRKKFTGLKPERQTNQFGHALVGPIYIQNAKPGQTLEIQIKEIQPGIWGWTSGGGFPSYWNKNLGFEQEKEVLFDFELDIENMIGKSQFGDFDYRVALRPFMGIMGMPTDEAGQHSTFVPRNTGGNIDCKELQAGSTLYLPIAVEGGLFSTGDGHAAQGDGEVSGPALECPMERVSLTLTVKEDMKIERPRAKTETGWITMAFHEDLAEAMWLALSDMIDWMTELFNISRTEAYTCATMVVDLRITQVVNFSKGVHAFLPFDALIK</sequence>
<protein>
    <submittedName>
        <fullName evidence="1">Acetamidase</fullName>
    </submittedName>
</protein>
<dbReference type="AlphaFoldDB" id="A0A916W5N8"/>
<dbReference type="RefSeq" id="WP_188383559.1">
    <property type="nucleotide sequence ID" value="NZ_BMEY01000004.1"/>
</dbReference>